<dbReference type="InterPro" id="IPR027417">
    <property type="entry name" value="P-loop_NTPase"/>
</dbReference>
<dbReference type="EMBL" id="OBQF01000001">
    <property type="protein sequence ID" value="SOC38708.1"/>
    <property type="molecule type" value="Genomic_DNA"/>
</dbReference>
<dbReference type="Pfam" id="PF01202">
    <property type="entry name" value="SKI"/>
    <property type="match status" value="1"/>
</dbReference>
<comment type="cofactor">
    <cofactor evidence="11">
        <name>Mg(2+)</name>
        <dbReference type="ChEBI" id="CHEBI:18420"/>
    </cofactor>
    <text evidence="11">Binds 1 Mg(2+) ion per subunit.</text>
</comment>
<feature type="binding site" evidence="11">
    <location>
        <position position="55"/>
    </location>
    <ligand>
        <name>substrate</name>
    </ligand>
</feature>
<gene>
    <name evidence="11" type="primary">aroK</name>
    <name evidence="12" type="ORF">SAMN05878391_0508</name>
</gene>
<dbReference type="SUPFAM" id="SSF52540">
    <property type="entry name" value="P-loop containing nucleoside triphosphate hydrolases"/>
    <property type="match status" value="1"/>
</dbReference>
<dbReference type="HAMAP" id="MF_00109">
    <property type="entry name" value="Shikimate_kinase"/>
    <property type="match status" value="1"/>
</dbReference>
<feature type="binding site" evidence="11">
    <location>
        <position position="117"/>
    </location>
    <ligand>
        <name>ATP</name>
        <dbReference type="ChEBI" id="CHEBI:30616"/>
    </ligand>
</feature>
<dbReference type="PANTHER" id="PTHR21087">
    <property type="entry name" value="SHIKIMATE KINASE"/>
    <property type="match status" value="1"/>
</dbReference>
<evidence type="ECO:0000256" key="1">
    <source>
        <dbReference type="ARBA" id="ARBA00004842"/>
    </source>
</evidence>
<proteinExistence type="inferred from homology"/>
<dbReference type="Proteomes" id="UP000219412">
    <property type="component" value="Unassembled WGS sequence"/>
</dbReference>
<feature type="binding site" evidence="11">
    <location>
        <position position="31"/>
    </location>
    <ligand>
        <name>substrate</name>
    </ligand>
</feature>
<evidence type="ECO:0000256" key="10">
    <source>
        <dbReference type="ARBA" id="ARBA00048567"/>
    </source>
</evidence>
<keyword evidence="11" id="KW-0460">Magnesium</keyword>
<keyword evidence="8 11" id="KW-0067">ATP-binding</keyword>
<keyword evidence="5 11" id="KW-0808">Transferase</keyword>
<sequence>MMILTGFMGSGKTTVGRRLAERLKKEFIDLDHYIVESEGRPIPSIFESEGEAGFREIEKESLKKIIKSTDAVISTGGGIITYEESRSLLKNNGHHTVYYLSAPFDALYDRIKDDENRPMLKGGYDAAKALYESRIAHYEAASHYAVDASLSVEETVEIIEDLEKSTEE</sequence>
<feature type="binding site" evidence="11">
    <location>
        <position position="13"/>
    </location>
    <ligand>
        <name>Mg(2+)</name>
        <dbReference type="ChEBI" id="CHEBI:18420"/>
    </ligand>
</feature>
<evidence type="ECO:0000256" key="4">
    <source>
        <dbReference type="ARBA" id="ARBA00022605"/>
    </source>
</evidence>
<dbReference type="EC" id="2.7.1.71" evidence="3 11"/>
<evidence type="ECO:0000256" key="5">
    <source>
        <dbReference type="ARBA" id="ARBA00022679"/>
    </source>
</evidence>
<keyword evidence="4 11" id="KW-0028">Amino-acid biosynthesis</keyword>
<evidence type="ECO:0000256" key="7">
    <source>
        <dbReference type="ARBA" id="ARBA00022777"/>
    </source>
</evidence>
<dbReference type="GO" id="GO:0008652">
    <property type="term" value="P:amino acid biosynthetic process"/>
    <property type="evidence" value="ECO:0007669"/>
    <property type="project" value="UniProtKB-KW"/>
</dbReference>
<evidence type="ECO:0000313" key="13">
    <source>
        <dbReference type="Proteomes" id="UP000219412"/>
    </source>
</evidence>
<evidence type="ECO:0000313" key="12">
    <source>
        <dbReference type="EMBL" id="SOC38708.1"/>
    </source>
</evidence>
<feature type="binding site" evidence="11">
    <location>
        <position position="77"/>
    </location>
    <ligand>
        <name>substrate</name>
    </ligand>
</feature>
<dbReference type="Gene3D" id="3.40.50.300">
    <property type="entry name" value="P-loop containing nucleotide triphosphate hydrolases"/>
    <property type="match status" value="1"/>
</dbReference>
<dbReference type="GO" id="GO:0005524">
    <property type="term" value="F:ATP binding"/>
    <property type="evidence" value="ECO:0007669"/>
    <property type="project" value="UniProtKB-UniRule"/>
</dbReference>
<evidence type="ECO:0000256" key="2">
    <source>
        <dbReference type="ARBA" id="ARBA00006997"/>
    </source>
</evidence>
<dbReference type="GO" id="GO:0000287">
    <property type="term" value="F:magnesium ion binding"/>
    <property type="evidence" value="ECO:0007669"/>
    <property type="project" value="UniProtKB-UniRule"/>
</dbReference>
<feature type="binding site" evidence="11">
    <location>
        <position position="134"/>
    </location>
    <ligand>
        <name>substrate</name>
    </ligand>
</feature>
<comment type="similarity">
    <text evidence="2 11">Belongs to the shikimate kinase family.</text>
</comment>
<dbReference type="GO" id="GO:0005829">
    <property type="term" value="C:cytosol"/>
    <property type="evidence" value="ECO:0007669"/>
    <property type="project" value="TreeGrafter"/>
</dbReference>
<evidence type="ECO:0000256" key="8">
    <source>
        <dbReference type="ARBA" id="ARBA00022840"/>
    </source>
</evidence>
<dbReference type="InterPro" id="IPR023000">
    <property type="entry name" value="Shikimate_kinase_CS"/>
</dbReference>
<dbReference type="PRINTS" id="PR01100">
    <property type="entry name" value="SHIKIMTKNASE"/>
</dbReference>
<keyword evidence="11" id="KW-0479">Metal-binding</keyword>
<dbReference type="GO" id="GO:0009073">
    <property type="term" value="P:aromatic amino acid family biosynthetic process"/>
    <property type="evidence" value="ECO:0007669"/>
    <property type="project" value="UniProtKB-KW"/>
</dbReference>
<comment type="catalytic activity">
    <reaction evidence="10 11">
        <text>shikimate + ATP = 3-phosphoshikimate + ADP + H(+)</text>
        <dbReference type="Rhea" id="RHEA:13121"/>
        <dbReference type="ChEBI" id="CHEBI:15378"/>
        <dbReference type="ChEBI" id="CHEBI:30616"/>
        <dbReference type="ChEBI" id="CHEBI:36208"/>
        <dbReference type="ChEBI" id="CHEBI:145989"/>
        <dbReference type="ChEBI" id="CHEBI:456216"/>
        <dbReference type="EC" id="2.7.1.71"/>
    </reaction>
</comment>
<keyword evidence="7 11" id="KW-0418">Kinase</keyword>
<keyword evidence="9 11" id="KW-0057">Aromatic amino acid biosynthesis</keyword>
<comment type="caution">
    <text evidence="11">Lacks conserved residue(s) required for the propagation of feature annotation.</text>
</comment>
<comment type="function">
    <text evidence="11">Catalyzes the specific phosphorylation of the 3-hydroxyl group of shikimic acid using ATP as a cosubstrate.</text>
</comment>
<feature type="binding site" evidence="11">
    <location>
        <begin position="9"/>
        <end position="14"/>
    </location>
    <ligand>
        <name>ATP</name>
        <dbReference type="ChEBI" id="CHEBI:30616"/>
    </ligand>
</feature>
<name>A0A285UBC1_9STAP</name>
<comment type="pathway">
    <text evidence="1 11">Metabolic intermediate biosynthesis; chorismate biosynthesis; chorismate from D-erythrose 4-phosphate and phosphoenolpyruvate: step 5/7.</text>
</comment>
<accession>A0A285UBC1</accession>
<dbReference type="PANTHER" id="PTHR21087:SF16">
    <property type="entry name" value="SHIKIMATE KINASE 1, CHLOROPLASTIC"/>
    <property type="match status" value="1"/>
</dbReference>
<evidence type="ECO:0000256" key="3">
    <source>
        <dbReference type="ARBA" id="ARBA00012154"/>
    </source>
</evidence>
<dbReference type="UniPathway" id="UPA00053">
    <property type="reaction ID" value="UER00088"/>
</dbReference>
<dbReference type="InterPro" id="IPR000623">
    <property type="entry name" value="Shikimate_kinase/TSH1"/>
</dbReference>
<dbReference type="CDD" id="cd00464">
    <property type="entry name" value="SK"/>
    <property type="match status" value="1"/>
</dbReference>
<evidence type="ECO:0000256" key="6">
    <source>
        <dbReference type="ARBA" id="ARBA00022741"/>
    </source>
</evidence>
<evidence type="ECO:0000256" key="11">
    <source>
        <dbReference type="HAMAP-Rule" id="MF_00109"/>
    </source>
</evidence>
<dbReference type="InterPro" id="IPR031322">
    <property type="entry name" value="Shikimate/glucono_kinase"/>
</dbReference>
<keyword evidence="6 11" id="KW-0547">Nucleotide-binding</keyword>
<dbReference type="GO" id="GO:0004765">
    <property type="term" value="F:shikimate kinase activity"/>
    <property type="evidence" value="ECO:0007669"/>
    <property type="project" value="UniProtKB-UniRule"/>
</dbReference>
<organism evidence="12 13">
    <name type="scientific">Salinicoccus kekensis</name>
    <dbReference type="NCBI Taxonomy" id="714307"/>
    <lineage>
        <taxon>Bacteria</taxon>
        <taxon>Bacillati</taxon>
        <taxon>Bacillota</taxon>
        <taxon>Bacilli</taxon>
        <taxon>Bacillales</taxon>
        <taxon>Staphylococcaceae</taxon>
        <taxon>Salinicoccus</taxon>
    </lineage>
</organism>
<reference evidence="13" key="1">
    <citation type="submission" date="2017-08" db="EMBL/GenBank/DDBJ databases">
        <authorList>
            <person name="Varghese N."/>
            <person name="Submissions S."/>
        </authorList>
    </citation>
    <scope>NUCLEOTIDE SEQUENCE [LARGE SCALE GENOMIC DNA]</scope>
    <source>
        <strain evidence="13">DSM 23173</strain>
    </source>
</reference>
<dbReference type="AlphaFoldDB" id="A0A285UBC1"/>
<dbReference type="RefSeq" id="WP_097038817.1">
    <property type="nucleotide sequence ID" value="NZ_OBQF01000001.1"/>
</dbReference>
<dbReference type="OrthoDB" id="9800332at2"/>
<dbReference type="GO" id="GO:0009423">
    <property type="term" value="P:chorismate biosynthetic process"/>
    <property type="evidence" value="ECO:0007669"/>
    <property type="project" value="UniProtKB-UniRule"/>
</dbReference>
<evidence type="ECO:0000256" key="9">
    <source>
        <dbReference type="ARBA" id="ARBA00023141"/>
    </source>
</evidence>
<dbReference type="PROSITE" id="PS01128">
    <property type="entry name" value="SHIKIMATE_KINASE"/>
    <property type="match status" value="1"/>
</dbReference>
<comment type="subunit">
    <text evidence="11">Monomer.</text>
</comment>
<protein>
    <recommendedName>
        <fullName evidence="3 11">Shikimate kinase</fullName>
        <shortName evidence="11">SK</shortName>
        <ecNumber evidence="3 11">2.7.1.71</ecNumber>
    </recommendedName>
</protein>
<keyword evidence="13" id="KW-1185">Reference proteome</keyword>
<keyword evidence="11" id="KW-0963">Cytoplasm</keyword>
<comment type="subcellular location">
    <subcellularLocation>
        <location evidence="11">Cytoplasm</location>
    </subcellularLocation>
</comment>